<name>A0A0N5BHG8_STREA</name>
<proteinExistence type="predicted"/>
<protein>
    <submittedName>
        <fullName evidence="2">F-box domain-containing protein</fullName>
    </submittedName>
</protein>
<reference evidence="2" key="1">
    <citation type="submission" date="2017-02" db="UniProtKB">
        <authorList>
            <consortium name="WormBaseParasite"/>
        </authorList>
    </citation>
    <scope>IDENTIFICATION</scope>
</reference>
<dbReference type="STRING" id="174720.A0A0N5BHG8"/>
<dbReference type="Gene3D" id="3.80.10.10">
    <property type="entry name" value="Ribonuclease Inhibitor"/>
    <property type="match status" value="1"/>
</dbReference>
<accession>A0A0N5BHG8</accession>
<evidence type="ECO:0000313" key="1">
    <source>
        <dbReference type="Proteomes" id="UP000046392"/>
    </source>
</evidence>
<dbReference type="AlphaFoldDB" id="A0A0N5BHG8"/>
<evidence type="ECO:0000313" key="2">
    <source>
        <dbReference type="WBParaSite" id="SPAL_0000540800.1"/>
    </source>
</evidence>
<dbReference type="Proteomes" id="UP000046392">
    <property type="component" value="Unplaced"/>
</dbReference>
<dbReference type="InterPro" id="IPR032675">
    <property type="entry name" value="LRR_dom_sf"/>
</dbReference>
<sequence>MEFETTCLHYPISKILINNIGSMQDFDSLIQASNQIRNSMINNSVRKTFNIPENTLFFEHEGMEKNEVTTWNDLSIFYEGSKYTLSTLYQYLNSIERVNFEHIHTISVRFSDNYSKYENNRRHFFSQLYADFIDRIFDKCYNATTLELLNIKEIQFYIIKYLKSPRIQVIKKLNFNELIEYCKENQEVSQDITTQLPSLREIHFFIKNLAQYEINSHTQVLQKIFQQLNSNKNGKINFYGVLGPKDSEKFRQILMIAESNNIVTSLNGSFICNIQFFEVISSQNLFPTYPVNNVVSLSVSLYDKSIFQSFFKALPYFTNLTELKIELRDQLFENIINVNALNIFSEYVDLAAIQKMSQIQSFFLEIQNCSDMYEIKSNYEKSLDVKSQFAKDFCLLLGENLKTLYLNGIPKMTNDVGEFLSTNCSKLENIYLSILEPVSTNFIEKMETLKVINLKGFYKLNVPRNVKMFIIHPQNDNFSNEIGKLSNDNLHHFLKNFYGKYFKHSFRNICNTYMKYSVVFDNIFDWKNYIKHLDMFENAF</sequence>
<organism evidence="1 2">
    <name type="scientific">Strongyloides papillosus</name>
    <name type="common">Intestinal threadworm</name>
    <dbReference type="NCBI Taxonomy" id="174720"/>
    <lineage>
        <taxon>Eukaryota</taxon>
        <taxon>Metazoa</taxon>
        <taxon>Ecdysozoa</taxon>
        <taxon>Nematoda</taxon>
        <taxon>Chromadorea</taxon>
        <taxon>Rhabditida</taxon>
        <taxon>Tylenchina</taxon>
        <taxon>Panagrolaimomorpha</taxon>
        <taxon>Strongyloidoidea</taxon>
        <taxon>Strongyloididae</taxon>
        <taxon>Strongyloides</taxon>
    </lineage>
</organism>
<dbReference type="WBParaSite" id="SPAL_0000540800.1">
    <property type="protein sequence ID" value="SPAL_0000540800.1"/>
    <property type="gene ID" value="SPAL_0000540800"/>
</dbReference>
<keyword evidence="1" id="KW-1185">Reference proteome</keyword>